<dbReference type="Proteomes" id="UP000827462">
    <property type="component" value="Segment"/>
</dbReference>
<evidence type="ECO:0000313" key="2">
    <source>
        <dbReference type="EMBL" id="QWM90713.2"/>
    </source>
</evidence>
<evidence type="ECO:0000256" key="1">
    <source>
        <dbReference type="SAM" id="MobiDB-lite"/>
    </source>
</evidence>
<reference evidence="2 3" key="1">
    <citation type="submission" date="2021-04" db="EMBL/GenBank/DDBJ databases">
        <authorList>
            <person name="Shkoporov A.N."/>
            <person name="Stockdale S.R."/>
            <person name="Guerin E."/>
            <person name="Ross R.P."/>
            <person name="Hill C."/>
        </authorList>
    </citation>
    <scope>NUCLEOTIDE SEQUENCE [LARGE SCALE GENOMIC DNA]</scope>
    <source>
        <strain evidence="3">cr12_1</strain>
    </source>
</reference>
<sequence length="57" mass="6595">MKKIKIKPENRGKFNATKKKTGKTTEELTHSKNPVTRKRAIFAQNAAKWNKGKKKKK</sequence>
<evidence type="ECO:0000313" key="3">
    <source>
        <dbReference type="Proteomes" id="UP000827462"/>
    </source>
</evidence>
<feature type="compositionally biased region" description="Basic and acidic residues" evidence="1">
    <location>
        <begin position="1"/>
        <end position="12"/>
    </location>
</feature>
<feature type="region of interest" description="Disordered" evidence="1">
    <location>
        <begin position="1"/>
        <end position="57"/>
    </location>
</feature>
<proteinExistence type="predicted"/>
<keyword evidence="3" id="KW-1185">Reference proteome</keyword>
<accession>A0AAE7S0P1</accession>
<gene>
    <name evidence="2" type="primary">gp_72742</name>
</gene>
<protein>
    <submittedName>
        <fullName evidence="2">Transcriptional regulator</fullName>
    </submittedName>
</protein>
<name>A0AAE7S0P1_9CAUD</name>
<organism evidence="2 3">
    <name type="scientific">uncultured phage cr12_1</name>
    <dbReference type="NCBI Taxonomy" id="2986409"/>
    <lineage>
        <taxon>Viruses</taxon>
        <taxon>Duplodnaviria</taxon>
        <taxon>Heunggongvirae</taxon>
        <taxon>Uroviricota</taxon>
        <taxon>Caudoviricetes</taxon>
        <taxon>Crassvirales</taxon>
        <taxon>Suoliviridae</taxon>
        <taxon>Bearivirinae</taxon>
        <taxon>Afonbuvirus</taxon>
        <taxon>Afonbuvirus intestinihominis</taxon>
    </lineage>
</organism>
<dbReference type="EMBL" id="MZ130492">
    <property type="protein sequence ID" value="QWM90713.2"/>
    <property type="molecule type" value="Genomic_DNA"/>
</dbReference>